<dbReference type="InterPro" id="IPR036465">
    <property type="entry name" value="vWFA_dom_sf"/>
</dbReference>
<feature type="domain" description="VWFA" evidence="6">
    <location>
        <begin position="101"/>
        <end position="297"/>
    </location>
</feature>
<sequence>MEIPFVGPLTLSGFSSAWFFLYLIAVIGAVAIYLLLRKARRKRVLRFANTELLEQVVAARPKTQSRWRHVPAVLLVTSLVLLTTAMAGPTHDIRIPRNRAVVMLVIDVSESMIATDVKPSRIEAAKSAGKTFVKGLTNGISVGLVQFSSSATMLVAPTSDHDVVARTIETLEPSPRTATGEGIFTALQAIATLDAVMGGGDGPPPAHIVLMSDGKETVPADPNDPRGALTAARAAKDQDVVISTISFGTPSGVITYEGQEVPVPTDDLSLQKIAKVTGGESFRAETLDQLTRVYANLQEQIGYQTIRGDASGSWTRVGFFVLVLALFAGLKINNRLPG</sequence>
<proteinExistence type="predicted"/>
<dbReference type="PATRIC" id="fig|280871.6.peg.5603"/>
<dbReference type="EMBL" id="JXST01000058">
    <property type="protein sequence ID" value="KIU13952.1"/>
    <property type="molecule type" value="Genomic_DNA"/>
</dbReference>
<dbReference type="PANTHER" id="PTHR22550">
    <property type="entry name" value="SPORE GERMINATION PROTEIN"/>
    <property type="match status" value="1"/>
</dbReference>
<evidence type="ECO:0000313" key="7">
    <source>
        <dbReference type="EMBL" id="KIU13952.1"/>
    </source>
</evidence>
<dbReference type="RefSeq" id="WP_043390508.1">
    <property type="nucleotide sequence ID" value="NZ_BAAARC010000011.1"/>
</dbReference>
<evidence type="ECO:0000256" key="4">
    <source>
        <dbReference type="ARBA" id="ARBA00023136"/>
    </source>
</evidence>
<dbReference type="NCBIfam" id="NF010238">
    <property type="entry name" value="PRK13685.1"/>
    <property type="match status" value="1"/>
</dbReference>
<dbReference type="Gene3D" id="3.40.50.410">
    <property type="entry name" value="von Willebrand factor, type A domain"/>
    <property type="match status" value="1"/>
</dbReference>
<evidence type="ECO:0000256" key="3">
    <source>
        <dbReference type="ARBA" id="ARBA00022989"/>
    </source>
</evidence>
<feature type="transmembrane region" description="Helical" evidence="5">
    <location>
        <begin position="70"/>
        <end position="88"/>
    </location>
</feature>
<dbReference type="SUPFAM" id="SSF53300">
    <property type="entry name" value="vWA-like"/>
    <property type="match status" value="1"/>
</dbReference>
<reference evidence="7 8" key="1">
    <citation type="submission" date="2015-01" db="EMBL/GenBank/DDBJ databases">
        <title>Genome sequence of Mycobacterium llatzerense and Mycobacterium immunogenum recovered from brain abscess.</title>
        <authorList>
            <person name="Greninger A.L."/>
            <person name="Langelier C."/>
            <person name="Cunningham G."/>
            <person name="Chiu C.Y."/>
            <person name="Miller S."/>
        </authorList>
    </citation>
    <scope>NUCLEOTIDE SEQUENCE [LARGE SCALE GENOMIC DNA]</scope>
    <source>
        <strain evidence="7 8">CLUC14</strain>
    </source>
</reference>
<dbReference type="STRING" id="280871.TL10_27030"/>
<keyword evidence="1" id="KW-1003">Cell membrane</keyword>
<evidence type="ECO:0000256" key="1">
    <source>
        <dbReference type="ARBA" id="ARBA00022475"/>
    </source>
</evidence>
<comment type="caution">
    <text evidence="7">The sequence shown here is derived from an EMBL/GenBank/DDBJ whole genome shotgun (WGS) entry which is preliminary data.</text>
</comment>
<evidence type="ECO:0000256" key="5">
    <source>
        <dbReference type="SAM" id="Phobius"/>
    </source>
</evidence>
<evidence type="ECO:0000259" key="6">
    <source>
        <dbReference type="PROSITE" id="PS50234"/>
    </source>
</evidence>
<dbReference type="PANTHER" id="PTHR22550:SF5">
    <property type="entry name" value="LEUCINE ZIPPER PROTEIN 4"/>
    <property type="match status" value="1"/>
</dbReference>
<dbReference type="Proteomes" id="UP000032221">
    <property type="component" value="Unassembled WGS sequence"/>
</dbReference>
<dbReference type="AlphaFoldDB" id="A0A0D1L6H2"/>
<feature type="transmembrane region" description="Helical" evidence="5">
    <location>
        <begin position="17"/>
        <end position="36"/>
    </location>
</feature>
<dbReference type="OrthoDB" id="8882959at2"/>
<keyword evidence="8" id="KW-1185">Reference proteome</keyword>
<dbReference type="PROSITE" id="PS50234">
    <property type="entry name" value="VWFA"/>
    <property type="match status" value="1"/>
</dbReference>
<evidence type="ECO:0000256" key="2">
    <source>
        <dbReference type="ARBA" id="ARBA00022692"/>
    </source>
</evidence>
<evidence type="ECO:0000313" key="8">
    <source>
        <dbReference type="Proteomes" id="UP000032221"/>
    </source>
</evidence>
<dbReference type="SMART" id="SM00327">
    <property type="entry name" value="VWA"/>
    <property type="match status" value="1"/>
</dbReference>
<dbReference type="InterPro" id="IPR024163">
    <property type="entry name" value="Aerotolerance_reg_N"/>
</dbReference>
<name>A0A0D1L6H2_9MYCO</name>
<protein>
    <recommendedName>
        <fullName evidence="6">VWFA domain-containing protein</fullName>
    </recommendedName>
</protein>
<dbReference type="InterPro" id="IPR050768">
    <property type="entry name" value="UPF0353/GerABKA_families"/>
</dbReference>
<keyword evidence="2 5" id="KW-0812">Transmembrane</keyword>
<dbReference type="InterPro" id="IPR002035">
    <property type="entry name" value="VWF_A"/>
</dbReference>
<gene>
    <name evidence="7" type="ORF">TL10_27030</name>
</gene>
<dbReference type="Pfam" id="PF07584">
    <property type="entry name" value="BatA"/>
    <property type="match status" value="1"/>
</dbReference>
<dbReference type="Pfam" id="PF13519">
    <property type="entry name" value="VWA_2"/>
    <property type="match status" value="1"/>
</dbReference>
<accession>A0A0D1L6H2</accession>
<keyword evidence="3 5" id="KW-1133">Transmembrane helix</keyword>
<keyword evidence="4 5" id="KW-0472">Membrane</keyword>
<organism evidence="7 8">
    <name type="scientific">Mycolicibacterium llatzerense</name>
    <dbReference type="NCBI Taxonomy" id="280871"/>
    <lineage>
        <taxon>Bacteria</taxon>
        <taxon>Bacillati</taxon>
        <taxon>Actinomycetota</taxon>
        <taxon>Actinomycetes</taxon>
        <taxon>Mycobacteriales</taxon>
        <taxon>Mycobacteriaceae</taxon>
        <taxon>Mycolicibacterium</taxon>
    </lineage>
</organism>